<keyword evidence="7" id="KW-0862">Zinc</keyword>
<keyword evidence="8" id="KW-0482">Metalloprotease</keyword>
<evidence type="ECO:0000256" key="7">
    <source>
        <dbReference type="ARBA" id="ARBA00022833"/>
    </source>
</evidence>
<evidence type="ECO:0000256" key="10">
    <source>
        <dbReference type="ARBA" id="ARBA00093448"/>
    </source>
</evidence>
<accession>M9RW98</accession>
<evidence type="ECO:0000256" key="11">
    <source>
        <dbReference type="ARBA" id="ARBA00093666"/>
    </source>
</evidence>
<evidence type="ECO:0000256" key="12">
    <source>
        <dbReference type="SAM" id="SignalP"/>
    </source>
</evidence>
<reference evidence="13 14" key="1">
    <citation type="journal article" date="2013" name="PLoS ONE">
        <title>Poles Apart: Arctic and Antarctic Octadecabacter strains Share High Genome Plasticity and a New Type of Xanthorhodopsin.</title>
        <authorList>
            <person name="Vollmers J."/>
            <person name="Voget S."/>
            <person name="Dietrich S."/>
            <person name="Gollnow K."/>
            <person name="Smits M."/>
            <person name="Meyer K."/>
            <person name="Brinkhoff T."/>
            <person name="Simon M."/>
            <person name="Daniel R."/>
        </authorList>
    </citation>
    <scope>NUCLEOTIDE SEQUENCE [LARGE SCALE GENOMIC DNA]</scope>
    <source>
        <strain evidence="13 14">238</strain>
        <plasmid evidence="14">Plasmid pOA238_118</plasmid>
    </source>
</reference>
<dbReference type="InterPro" id="IPR010275">
    <property type="entry name" value="MepK"/>
</dbReference>
<keyword evidence="6" id="KW-0378">Hydrolase</keyword>
<dbReference type="GO" id="GO:0008237">
    <property type="term" value="F:metallopeptidase activity"/>
    <property type="evidence" value="ECO:0007669"/>
    <property type="project" value="UniProtKB-KW"/>
</dbReference>
<dbReference type="PANTHER" id="PTHR37425">
    <property type="match status" value="1"/>
</dbReference>
<gene>
    <name evidence="13" type="ORF">OA238_118p0780</name>
</gene>
<dbReference type="GO" id="GO:0006508">
    <property type="term" value="P:proteolysis"/>
    <property type="evidence" value="ECO:0007669"/>
    <property type="project" value="UniProtKB-KW"/>
</dbReference>
<evidence type="ECO:0000256" key="4">
    <source>
        <dbReference type="ARBA" id="ARBA00022723"/>
    </source>
</evidence>
<evidence type="ECO:0000313" key="13">
    <source>
        <dbReference type="EMBL" id="AGI74776.1"/>
    </source>
</evidence>
<feature type="chain" id="PRO_5004102750" description="Murein endopeptidase K" evidence="12">
    <location>
        <begin position="26"/>
        <end position="231"/>
    </location>
</feature>
<dbReference type="PANTHER" id="PTHR37425:SF1">
    <property type="entry name" value="OUTER MEMBRANE PROTEIN"/>
    <property type="match status" value="1"/>
</dbReference>
<evidence type="ECO:0000256" key="1">
    <source>
        <dbReference type="ARBA" id="ARBA00001947"/>
    </source>
</evidence>
<organism evidence="13 14">
    <name type="scientific">Octadecabacter arcticus 238</name>
    <dbReference type="NCBI Taxonomy" id="391616"/>
    <lineage>
        <taxon>Bacteria</taxon>
        <taxon>Pseudomonadati</taxon>
        <taxon>Pseudomonadota</taxon>
        <taxon>Alphaproteobacteria</taxon>
        <taxon>Rhodobacterales</taxon>
        <taxon>Roseobacteraceae</taxon>
        <taxon>Octadecabacter</taxon>
    </lineage>
</organism>
<keyword evidence="3" id="KW-0645">Protease</keyword>
<keyword evidence="13" id="KW-0614">Plasmid</keyword>
<comment type="cofactor">
    <cofactor evidence="1">
        <name>Zn(2+)</name>
        <dbReference type="ChEBI" id="CHEBI:29105"/>
    </cofactor>
</comment>
<comment type="similarity">
    <text evidence="10">Belongs to the peptidase M15 family.</text>
</comment>
<evidence type="ECO:0000256" key="6">
    <source>
        <dbReference type="ARBA" id="ARBA00022801"/>
    </source>
</evidence>
<dbReference type="Pfam" id="PF05951">
    <property type="entry name" value="Peptidase_M15_2"/>
    <property type="match status" value="1"/>
</dbReference>
<keyword evidence="9" id="KW-0961">Cell wall biogenesis/degradation</keyword>
<dbReference type="InterPro" id="IPR009045">
    <property type="entry name" value="Zn_M74/Hedgehog-like"/>
</dbReference>
<comment type="pathway">
    <text evidence="2">Cell wall biogenesis; cell wall polysaccharide biosynthesis.</text>
</comment>
<dbReference type="GO" id="GO:0046872">
    <property type="term" value="F:metal ion binding"/>
    <property type="evidence" value="ECO:0007669"/>
    <property type="project" value="UniProtKB-KW"/>
</dbReference>
<dbReference type="KEGG" id="oar:OA238_118p0780"/>
<evidence type="ECO:0000313" key="14">
    <source>
        <dbReference type="Proteomes" id="UP000004688"/>
    </source>
</evidence>
<dbReference type="OrthoDB" id="9782994at2"/>
<evidence type="ECO:0000256" key="8">
    <source>
        <dbReference type="ARBA" id="ARBA00023049"/>
    </source>
</evidence>
<dbReference type="SUPFAM" id="SSF55166">
    <property type="entry name" value="Hedgehog/DD-peptidase"/>
    <property type="match status" value="1"/>
</dbReference>
<dbReference type="Gene3D" id="3.30.1380.10">
    <property type="match status" value="1"/>
</dbReference>
<dbReference type="Proteomes" id="UP000004688">
    <property type="component" value="Plasmid pOA238_118"/>
</dbReference>
<dbReference type="AlphaFoldDB" id="M9RW98"/>
<dbReference type="HOGENOM" id="CLU_080400_1_2_5"/>
<feature type="signal peptide" evidence="12">
    <location>
        <begin position="1"/>
        <end position="25"/>
    </location>
</feature>
<geneLocation type="plasmid" evidence="13 14">
    <name>pOA238_118</name>
</geneLocation>
<dbReference type="GO" id="GO:0071555">
    <property type="term" value="P:cell wall organization"/>
    <property type="evidence" value="ECO:0007669"/>
    <property type="project" value="UniProtKB-KW"/>
</dbReference>
<evidence type="ECO:0000256" key="2">
    <source>
        <dbReference type="ARBA" id="ARBA00004776"/>
    </source>
</evidence>
<sequence>MSSAAPMSRRAFVAGLVSIPAGAGAAPLIDLTSGKGLYSQTYAAPELSSGGGVLNLYGREVDVPVANLAPNLSRGRGPYLAQPLRLSLLNVNTDERMQLDVPASLEFGWVQQRQLNQFLRDWRDDKVKKIDPIVLHDLVKICGAFMGPSQNLDVRITSGYRTQKTNDMLRRQSRQVAQNSLHIQGKAIDFSLPEVPIRVLAAKTREICGGGVGSYSTFVHIDSGAARQWSA</sequence>
<keyword evidence="5 12" id="KW-0732">Signal</keyword>
<evidence type="ECO:0000256" key="3">
    <source>
        <dbReference type="ARBA" id="ARBA00022670"/>
    </source>
</evidence>
<name>M9RW98_9RHOB</name>
<dbReference type="EMBL" id="CP003743">
    <property type="protein sequence ID" value="AGI74776.1"/>
    <property type="molecule type" value="Genomic_DNA"/>
</dbReference>
<evidence type="ECO:0000256" key="9">
    <source>
        <dbReference type="ARBA" id="ARBA00023316"/>
    </source>
</evidence>
<keyword evidence="4" id="KW-0479">Metal-binding</keyword>
<proteinExistence type="inferred from homology"/>
<protein>
    <recommendedName>
        <fullName evidence="11">Murein endopeptidase K</fullName>
    </recommendedName>
</protein>
<evidence type="ECO:0000256" key="5">
    <source>
        <dbReference type="ARBA" id="ARBA00022729"/>
    </source>
</evidence>
<keyword evidence="14" id="KW-1185">Reference proteome</keyword>